<dbReference type="SUPFAM" id="SSF57701">
    <property type="entry name" value="Zn2/Cys6 DNA-binding domain"/>
    <property type="match status" value="1"/>
</dbReference>
<dbReference type="PROSITE" id="PS00463">
    <property type="entry name" value="ZN2_CY6_FUNGAL_1"/>
    <property type="match status" value="1"/>
</dbReference>
<dbReference type="EMBL" id="KN832973">
    <property type="protein sequence ID" value="KIM90383.1"/>
    <property type="molecule type" value="Genomic_DNA"/>
</dbReference>
<dbReference type="GO" id="GO:0008270">
    <property type="term" value="F:zinc ion binding"/>
    <property type="evidence" value="ECO:0007669"/>
    <property type="project" value="InterPro"/>
</dbReference>
<dbReference type="InParanoid" id="A0A0C3BUZ9"/>
<evidence type="ECO:0000259" key="2">
    <source>
        <dbReference type="PROSITE" id="PS50048"/>
    </source>
</evidence>
<organism evidence="3 4">
    <name type="scientific">Piloderma croceum (strain F 1598)</name>
    <dbReference type="NCBI Taxonomy" id="765440"/>
    <lineage>
        <taxon>Eukaryota</taxon>
        <taxon>Fungi</taxon>
        <taxon>Dikarya</taxon>
        <taxon>Basidiomycota</taxon>
        <taxon>Agaricomycotina</taxon>
        <taxon>Agaricomycetes</taxon>
        <taxon>Agaricomycetidae</taxon>
        <taxon>Atheliales</taxon>
        <taxon>Atheliaceae</taxon>
        <taxon>Piloderma</taxon>
    </lineage>
</organism>
<reference evidence="3 4" key="1">
    <citation type="submission" date="2014-04" db="EMBL/GenBank/DDBJ databases">
        <authorList>
            <consortium name="DOE Joint Genome Institute"/>
            <person name="Kuo A."/>
            <person name="Tarkka M."/>
            <person name="Buscot F."/>
            <person name="Kohler A."/>
            <person name="Nagy L.G."/>
            <person name="Floudas D."/>
            <person name="Copeland A."/>
            <person name="Barry K.W."/>
            <person name="Cichocki N."/>
            <person name="Veneault-Fourrey C."/>
            <person name="LaButti K."/>
            <person name="Lindquist E.A."/>
            <person name="Lipzen A."/>
            <person name="Lundell T."/>
            <person name="Morin E."/>
            <person name="Murat C."/>
            <person name="Sun H."/>
            <person name="Tunlid A."/>
            <person name="Henrissat B."/>
            <person name="Grigoriev I.V."/>
            <person name="Hibbett D.S."/>
            <person name="Martin F."/>
            <person name="Nordberg H.P."/>
            <person name="Cantor M.N."/>
            <person name="Hua S.X."/>
        </authorList>
    </citation>
    <scope>NUCLEOTIDE SEQUENCE [LARGE SCALE GENOMIC DNA]</scope>
    <source>
        <strain evidence="3 4">F 1598</strain>
    </source>
</reference>
<dbReference type="Gene3D" id="4.10.240.10">
    <property type="entry name" value="Zn(2)-C6 fungal-type DNA-binding domain"/>
    <property type="match status" value="1"/>
</dbReference>
<feature type="compositionally biased region" description="Pro residues" evidence="1">
    <location>
        <begin position="116"/>
        <end position="131"/>
    </location>
</feature>
<dbReference type="AlphaFoldDB" id="A0A0C3BUZ9"/>
<evidence type="ECO:0000256" key="1">
    <source>
        <dbReference type="SAM" id="MobiDB-lite"/>
    </source>
</evidence>
<dbReference type="HOGENOM" id="CLU_1587126_0_0_1"/>
<dbReference type="GO" id="GO:0000981">
    <property type="term" value="F:DNA-binding transcription factor activity, RNA polymerase II-specific"/>
    <property type="evidence" value="ECO:0007669"/>
    <property type="project" value="InterPro"/>
</dbReference>
<dbReference type="InterPro" id="IPR001138">
    <property type="entry name" value="Zn2Cys6_DnaBD"/>
</dbReference>
<keyword evidence="4" id="KW-1185">Reference proteome</keyword>
<dbReference type="Pfam" id="PF00172">
    <property type="entry name" value="Zn_clus"/>
    <property type="match status" value="1"/>
</dbReference>
<dbReference type="Proteomes" id="UP000054166">
    <property type="component" value="Unassembled WGS sequence"/>
</dbReference>
<accession>A0A0C3BUZ9</accession>
<proteinExistence type="predicted"/>
<reference evidence="4" key="2">
    <citation type="submission" date="2015-01" db="EMBL/GenBank/DDBJ databases">
        <title>Evolutionary Origins and Diversification of the Mycorrhizal Mutualists.</title>
        <authorList>
            <consortium name="DOE Joint Genome Institute"/>
            <consortium name="Mycorrhizal Genomics Consortium"/>
            <person name="Kohler A."/>
            <person name="Kuo A."/>
            <person name="Nagy L.G."/>
            <person name="Floudas D."/>
            <person name="Copeland A."/>
            <person name="Barry K.W."/>
            <person name="Cichocki N."/>
            <person name="Veneault-Fourrey C."/>
            <person name="LaButti K."/>
            <person name="Lindquist E.A."/>
            <person name="Lipzen A."/>
            <person name="Lundell T."/>
            <person name="Morin E."/>
            <person name="Murat C."/>
            <person name="Riley R."/>
            <person name="Ohm R."/>
            <person name="Sun H."/>
            <person name="Tunlid A."/>
            <person name="Henrissat B."/>
            <person name="Grigoriev I.V."/>
            <person name="Hibbett D.S."/>
            <person name="Martin F."/>
        </authorList>
    </citation>
    <scope>NUCLEOTIDE SEQUENCE [LARGE SCALE GENOMIC DNA]</scope>
    <source>
        <strain evidence="4">F 1598</strain>
    </source>
</reference>
<protein>
    <recommendedName>
        <fullName evidence="2">Zn(2)-C6 fungal-type domain-containing protein</fullName>
    </recommendedName>
</protein>
<dbReference type="STRING" id="765440.A0A0C3BUZ9"/>
<sequence>MAACTNCRRDKIRCEGSRPCAACVRKGYECVDRACKNCTQKGKESECTHRKVYDAGSSDFDDEPTSAVSVDHRFVDMTAQASASSAPVEMHHPLLPPMSYTPYNYYYPPPPPHPYPPPHSGPSHPHQPPPYQGGERIVYFPVIDPHLDPPGTSSERRGPDANASGRNE</sequence>
<feature type="domain" description="Zn(2)-C6 fungal-type" evidence="2">
    <location>
        <begin position="3"/>
        <end position="32"/>
    </location>
</feature>
<dbReference type="OrthoDB" id="2123952at2759"/>
<evidence type="ECO:0000313" key="3">
    <source>
        <dbReference type="EMBL" id="KIM90383.1"/>
    </source>
</evidence>
<gene>
    <name evidence="3" type="ORF">PILCRDRAFT_181555</name>
</gene>
<feature type="region of interest" description="Disordered" evidence="1">
    <location>
        <begin position="116"/>
        <end position="168"/>
    </location>
</feature>
<evidence type="ECO:0000313" key="4">
    <source>
        <dbReference type="Proteomes" id="UP000054166"/>
    </source>
</evidence>
<dbReference type="InterPro" id="IPR036864">
    <property type="entry name" value="Zn2-C6_fun-type_DNA-bd_sf"/>
</dbReference>
<name>A0A0C3BUZ9_PILCF</name>
<dbReference type="CDD" id="cd00067">
    <property type="entry name" value="GAL4"/>
    <property type="match status" value="1"/>
</dbReference>
<dbReference type="PROSITE" id="PS50048">
    <property type="entry name" value="ZN2_CY6_FUNGAL_2"/>
    <property type="match status" value="1"/>
</dbReference>